<dbReference type="Pfam" id="PF00271">
    <property type="entry name" value="Helicase_C"/>
    <property type="match status" value="1"/>
</dbReference>
<keyword evidence="1" id="KW-0963">Cytoplasm</keyword>
<evidence type="ECO:0000256" key="4">
    <source>
        <dbReference type="ARBA" id="ARBA00022801"/>
    </source>
</evidence>
<dbReference type="HAMAP" id="MF_00969">
    <property type="entry name" value="TRCF"/>
    <property type="match status" value="1"/>
</dbReference>
<evidence type="ECO:0000256" key="7">
    <source>
        <dbReference type="ARBA" id="ARBA00023125"/>
    </source>
</evidence>
<keyword evidence="5" id="KW-0347">Helicase</keyword>
<feature type="compositionally biased region" description="Polar residues" evidence="9">
    <location>
        <begin position="480"/>
        <end position="489"/>
    </location>
</feature>
<dbReference type="NCBIfam" id="TIGR00580">
    <property type="entry name" value="mfd"/>
    <property type="match status" value="1"/>
</dbReference>
<dbReference type="InterPro" id="IPR005118">
    <property type="entry name" value="TRCF_C"/>
</dbReference>
<feature type="non-terminal residue" evidence="12">
    <location>
        <position position="1236"/>
    </location>
</feature>
<evidence type="ECO:0000313" key="13">
    <source>
        <dbReference type="Proteomes" id="UP000463388"/>
    </source>
</evidence>
<feature type="region of interest" description="Disordered" evidence="9">
    <location>
        <begin position="429"/>
        <end position="492"/>
    </location>
</feature>
<keyword evidence="2" id="KW-0547">Nucleotide-binding</keyword>
<protein>
    <submittedName>
        <fullName evidence="12">Transcription-repair coupling factor</fullName>
    </submittedName>
</protein>
<evidence type="ECO:0000259" key="10">
    <source>
        <dbReference type="PROSITE" id="PS51192"/>
    </source>
</evidence>
<accession>A0A6N8JQC1</accession>
<dbReference type="InterPro" id="IPR036101">
    <property type="entry name" value="CarD-like/TRCF_RID_sf"/>
</dbReference>
<comment type="caution">
    <text evidence="12">The sequence shown here is derived from an EMBL/GenBank/DDBJ whole genome shotgun (WGS) entry which is preliminary data.</text>
</comment>
<feature type="compositionally biased region" description="Basic and acidic residues" evidence="9">
    <location>
        <begin position="443"/>
        <end position="452"/>
    </location>
</feature>
<dbReference type="InterPro" id="IPR004576">
    <property type="entry name" value="Mfd"/>
</dbReference>
<evidence type="ECO:0000313" key="12">
    <source>
        <dbReference type="EMBL" id="MVX62028.1"/>
    </source>
</evidence>
<dbReference type="CDD" id="cd17991">
    <property type="entry name" value="DEXHc_TRCF"/>
    <property type="match status" value="1"/>
</dbReference>
<evidence type="ECO:0000256" key="6">
    <source>
        <dbReference type="ARBA" id="ARBA00022840"/>
    </source>
</evidence>
<feature type="domain" description="Helicase ATP-binding" evidence="10">
    <location>
        <begin position="688"/>
        <end position="849"/>
    </location>
</feature>
<dbReference type="SMART" id="SM00982">
    <property type="entry name" value="TRCF"/>
    <property type="match status" value="1"/>
</dbReference>
<dbReference type="Gene3D" id="3.30.2060.10">
    <property type="entry name" value="Penicillin-binding protein 1b domain"/>
    <property type="match status" value="1"/>
</dbReference>
<dbReference type="Pfam" id="PF17757">
    <property type="entry name" value="UvrB_inter"/>
    <property type="match status" value="1"/>
</dbReference>
<dbReference type="InterPro" id="IPR001650">
    <property type="entry name" value="Helicase_C-like"/>
</dbReference>
<evidence type="ECO:0000256" key="5">
    <source>
        <dbReference type="ARBA" id="ARBA00022806"/>
    </source>
</evidence>
<dbReference type="EMBL" id="WSRR01000048">
    <property type="protein sequence ID" value="MVX62028.1"/>
    <property type="molecule type" value="Genomic_DNA"/>
</dbReference>
<gene>
    <name evidence="12" type="primary">mfd</name>
    <name evidence="12" type="ORF">GKZ27_11305</name>
</gene>
<dbReference type="Gene3D" id="2.40.10.170">
    <property type="match status" value="1"/>
</dbReference>
<dbReference type="Proteomes" id="UP000463388">
    <property type="component" value="Unassembled WGS sequence"/>
</dbReference>
<keyword evidence="4" id="KW-0378">Hydrolase</keyword>
<dbReference type="PANTHER" id="PTHR47964">
    <property type="entry name" value="ATP-DEPENDENT DNA HELICASE HOMOLOG RECG, CHLOROPLASTIC"/>
    <property type="match status" value="1"/>
</dbReference>
<evidence type="ECO:0000256" key="2">
    <source>
        <dbReference type="ARBA" id="ARBA00022741"/>
    </source>
</evidence>
<keyword evidence="13" id="KW-1185">Reference proteome</keyword>
<organism evidence="12 13">
    <name type="scientific">Adlercreutzia mucosicola</name>
    <dbReference type="NCBI Taxonomy" id="580026"/>
    <lineage>
        <taxon>Bacteria</taxon>
        <taxon>Bacillati</taxon>
        <taxon>Actinomycetota</taxon>
        <taxon>Coriobacteriia</taxon>
        <taxon>Eggerthellales</taxon>
        <taxon>Eggerthellaceae</taxon>
        <taxon>Adlercreutzia</taxon>
    </lineage>
</organism>
<keyword evidence="7" id="KW-0238">DNA-binding</keyword>
<name>A0A6N8JQC1_9ACTN</name>
<dbReference type="InterPro" id="IPR037235">
    <property type="entry name" value="TRCF-like_C_D7"/>
</dbReference>
<dbReference type="AlphaFoldDB" id="A0A6N8JQC1"/>
<evidence type="ECO:0000256" key="9">
    <source>
        <dbReference type="SAM" id="MobiDB-lite"/>
    </source>
</evidence>
<dbReference type="GO" id="GO:0005524">
    <property type="term" value="F:ATP binding"/>
    <property type="evidence" value="ECO:0007669"/>
    <property type="project" value="UniProtKB-KW"/>
</dbReference>
<proteinExistence type="inferred from homology"/>
<dbReference type="RefSeq" id="WP_160347476.1">
    <property type="nucleotide sequence ID" value="NZ_WSRR01000048.1"/>
</dbReference>
<dbReference type="Gene3D" id="3.40.50.11180">
    <property type="match status" value="1"/>
</dbReference>
<dbReference type="SMART" id="SM00490">
    <property type="entry name" value="HELICc"/>
    <property type="match status" value="1"/>
</dbReference>
<dbReference type="PROSITE" id="PS51192">
    <property type="entry name" value="HELICASE_ATP_BIND_1"/>
    <property type="match status" value="1"/>
</dbReference>
<sequence length="1236" mass="133940">MLIDALAFTLEKSGCLEAFWGKLDDGTDATLGVAASARPFLVAARFAHGPQATLVVVAGEDAAVAFARQVAAFLGEERVLRFPERADVPFAPQKPDARVIAQRMEAAWALQSARPVVVVASARALLRLMAPPSAMAARPLVLQAGAELDAMGISGVTELDDLPRALAAAGYADTGELDGPGTFAHRGGTLDVFPGNLAYPVRLDFFGDELDEIRRIVPATGQTIASLPAVDIYPVSEFPTSPRALADARRALEKPAFTNPALRDVLEKLEGGLRFEGADVILPYLYKEPVTLGAYAGAGTMCALIEPRSLFDDASHGADDLAEWARGTNIALSGLYASPAAMDFGGAVRATYVSIMRVGGELDDELPVKRVDVAGVPDKIFGKLKSLTDDRYTVVFSAPNYRARETMRHAFVDHGIPIQILKPENLDDGNSAAAVGRGVPRADPADSEKEGYNPHPSFSESEDCPSTGCSSRPPLDELQSADSVDTDTPAQAKRRLRRGVVNIVDVDIPLGMIIPKAHLALVSAADTQGSRAASRAARVSVDVTEVTFPFKPGDYVVHAAHGIAFFRDLVRREVDGTERDYLQLEYAEGDKLFVPTEQLDRVTRYVGPEGASPRLTRLNTSDWSRALAKARKATKKLAFDLVDVYARRAATQGFRFSSDTPWQREMEEAFPYQETRDQLAAIADVKADMESARPMDRLICGDVGFGKTEVALRAAFKATQDGKQVMVLCPTTILAQQHYTSFKDRFEPFGVKVEVLSRFRTNEQQARALEGFASGEVQVLVGTHRLLSRDVNPHDLGLVIIDEEQRFGVAHKEQMKNLRESIDVLTLSATPIPRTMQMSLSGVRDMSLILTPPDERRAVEVHVGEWDPDVVSAAIRYELARGGQVYYVSNRVRSIDEAVDRVHAAAGEARVGVAHGQMTREELERVMEEFAAGELDVLVATTIIESGIDNPHTNTLIIEDAQRLGLAQMYQLKGRVGRSSVQAFAYFMFPENVPLTEEAAARLTALSEHQDLGSGMRIAMRDLEIRGAGSMLGAEQSGNMSAVGFDLFAQMLSQAVNDTRERGEASGELPPALSDITVNIPGHAYLPEEYIPDADARVLWYRKLAAAATVDTVAALREEMLAKAPEMPPAAANLFERARLKAFANEHGIKLISVVAGRLVVEPIDIPADKMKGLRRAAARYNPDKRKLALPLRYFGLEEQDNLMGPIAGFLADVAGDGSAEEPLDGRAAERAGGGA</sequence>
<dbReference type="SUPFAM" id="SSF52540">
    <property type="entry name" value="P-loop containing nucleoside triphosphate hydrolases"/>
    <property type="match status" value="3"/>
</dbReference>
<dbReference type="OrthoDB" id="9804325at2"/>
<dbReference type="SUPFAM" id="SSF143517">
    <property type="entry name" value="TRCF domain-like"/>
    <property type="match status" value="1"/>
</dbReference>
<keyword evidence="3" id="KW-0227">DNA damage</keyword>
<dbReference type="Gene3D" id="3.90.1150.50">
    <property type="entry name" value="Transcription-repair-coupling factor, D7 domain"/>
    <property type="match status" value="1"/>
</dbReference>
<dbReference type="InterPro" id="IPR014001">
    <property type="entry name" value="Helicase_ATP-bd"/>
</dbReference>
<feature type="domain" description="Helicase C-terminal" evidence="11">
    <location>
        <begin position="869"/>
        <end position="1024"/>
    </location>
</feature>
<dbReference type="Gene3D" id="3.40.50.300">
    <property type="entry name" value="P-loop containing nucleotide triphosphate hydrolases"/>
    <property type="match status" value="2"/>
</dbReference>
<dbReference type="SUPFAM" id="SSF141259">
    <property type="entry name" value="CarD-like"/>
    <property type="match status" value="1"/>
</dbReference>
<evidence type="ECO:0000256" key="3">
    <source>
        <dbReference type="ARBA" id="ARBA00022763"/>
    </source>
</evidence>
<dbReference type="PANTHER" id="PTHR47964:SF1">
    <property type="entry name" value="ATP-DEPENDENT DNA HELICASE HOMOLOG RECG, CHLOROPLASTIC"/>
    <property type="match status" value="1"/>
</dbReference>
<dbReference type="Pfam" id="PF02559">
    <property type="entry name" value="CarD_TRCF_RID"/>
    <property type="match status" value="1"/>
</dbReference>
<dbReference type="Pfam" id="PF03461">
    <property type="entry name" value="TRCF"/>
    <property type="match status" value="1"/>
</dbReference>
<dbReference type="InterPro" id="IPR047112">
    <property type="entry name" value="RecG/Mfd"/>
</dbReference>
<dbReference type="SMART" id="SM00487">
    <property type="entry name" value="DEXDc"/>
    <property type="match status" value="1"/>
</dbReference>
<dbReference type="PROSITE" id="PS51194">
    <property type="entry name" value="HELICASE_CTER"/>
    <property type="match status" value="1"/>
</dbReference>
<dbReference type="GO" id="GO:0003684">
    <property type="term" value="F:damaged DNA binding"/>
    <property type="evidence" value="ECO:0007669"/>
    <property type="project" value="InterPro"/>
</dbReference>
<evidence type="ECO:0000259" key="11">
    <source>
        <dbReference type="PROSITE" id="PS51194"/>
    </source>
</evidence>
<keyword evidence="8" id="KW-0234">DNA repair</keyword>
<dbReference type="InterPro" id="IPR011545">
    <property type="entry name" value="DEAD/DEAH_box_helicase_dom"/>
</dbReference>
<dbReference type="GO" id="GO:0006281">
    <property type="term" value="P:DNA repair"/>
    <property type="evidence" value="ECO:0007669"/>
    <property type="project" value="UniProtKB-KW"/>
</dbReference>
<dbReference type="SMART" id="SM01058">
    <property type="entry name" value="CarD_TRCF"/>
    <property type="match status" value="1"/>
</dbReference>
<dbReference type="Pfam" id="PF00270">
    <property type="entry name" value="DEAD"/>
    <property type="match status" value="1"/>
</dbReference>
<evidence type="ECO:0000256" key="1">
    <source>
        <dbReference type="ARBA" id="ARBA00022490"/>
    </source>
</evidence>
<dbReference type="InterPro" id="IPR003711">
    <property type="entry name" value="CarD-like/TRCF_RID"/>
</dbReference>
<dbReference type="InterPro" id="IPR041471">
    <property type="entry name" value="UvrB_inter"/>
</dbReference>
<evidence type="ECO:0000256" key="8">
    <source>
        <dbReference type="ARBA" id="ARBA00023204"/>
    </source>
</evidence>
<keyword evidence="6" id="KW-0067">ATP-binding</keyword>
<dbReference type="InterPro" id="IPR027417">
    <property type="entry name" value="P-loop_NTPase"/>
</dbReference>
<dbReference type="GO" id="GO:0003678">
    <property type="term" value="F:DNA helicase activity"/>
    <property type="evidence" value="ECO:0007669"/>
    <property type="project" value="TreeGrafter"/>
</dbReference>
<reference evidence="12 13" key="1">
    <citation type="submission" date="2019-12" db="EMBL/GenBank/DDBJ databases">
        <title>Microbes associate with the intestines of laboratory mice.</title>
        <authorList>
            <person name="Navarre W."/>
            <person name="Wong E."/>
        </authorList>
    </citation>
    <scope>NUCLEOTIDE SEQUENCE [LARGE SCALE GENOMIC DNA]</scope>
    <source>
        <strain evidence="12 13">NM66_B29</strain>
    </source>
</reference>
<dbReference type="GO" id="GO:0016787">
    <property type="term" value="F:hydrolase activity"/>
    <property type="evidence" value="ECO:0007669"/>
    <property type="project" value="UniProtKB-KW"/>
</dbReference>